<name>A0A1A9VBE8_GLOAU</name>
<proteinExistence type="predicted"/>
<evidence type="ECO:0000313" key="2">
    <source>
        <dbReference type="EnsemblMetazoa" id="GAUT031806-PA"/>
    </source>
</evidence>
<keyword evidence="1" id="KW-1133">Transmembrane helix</keyword>
<reference evidence="2" key="1">
    <citation type="submission" date="2020-05" db="UniProtKB">
        <authorList>
            <consortium name="EnsemblMetazoa"/>
        </authorList>
    </citation>
    <scope>IDENTIFICATION</scope>
    <source>
        <strain evidence="2">TTRI</strain>
    </source>
</reference>
<dbReference type="AlphaFoldDB" id="A0A1A9VBE8"/>
<dbReference type="Proteomes" id="UP000078200">
    <property type="component" value="Unassembled WGS sequence"/>
</dbReference>
<evidence type="ECO:0000313" key="3">
    <source>
        <dbReference type="Proteomes" id="UP000078200"/>
    </source>
</evidence>
<accession>A0A1A9VBE8</accession>
<protein>
    <submittedName>
        <fullName evidence="2">Uncharacterized protein</fullName>
    </submittedName>
</protein>
<keyword evidence="1" id="KW-0812">Transmembrane</keyword>
<dbReference type="VEuPathDB" id="VectorBase:GAUT031806"/>
<evidence type="ECO:0000256" key="1">
    <source>
        <dbReference type="SAM" id="Phobius"/>
    </source>
</evidence>
<dbReference type="EnsemblMetazoa" id="GAUT031806-RA">
    <property type="protein sequence ID" value="GAUT031806-PA"/>
    <property type="gene ID" value="GAUT031806"/>
</dbReference>
<keyword evidence="3" id="KW-1185">Reference proteome</keyword>
<organism evidence="2 3">
    <name type="scientific">Glossina austeni</name>
    <name type="common">Savannah tsetse fly</name>
    <dbReference type="NCBI Taxonomy" id="7395"/>
    <lineage>
        <taxon>Eukaryota</taxon>
        <taxon>Metazoa</taxon>
        <taxon>Ecdysozoa</taxon>
        <taxon>Arthropoda</taxon>
        <taxon>Hexapoda</taxon>
        <taxon>Insecta</taxon>
        <taxon>Pterygota</taxon>
        <taxon>Neoptera</taxon>
        <taxon>Endopterygota</taxon>
        <taxon>Diptera</taxon>
        <taxon>Brachycera</taxon>
        <taxon>Muscomorpha</taxon>
        <taxon>Hippoboscoidea</taxon>
        <taxon>Glossinidae</taxon>
        <taxon>Glossina</taxon>
    </lineage>
</organism>
<feature type="transmembrane region" description="Helical" evidence="1">
    <location>
        <begin position="235"/>
        <end position="255"/>
    </location>
</feature>
<sequence>MLIGCFSRSSCGDADEEEDDEADVCKDDVEPFNVYGARNIAVSTTSTAVTVTTNTAADTTCIVPFWFCGWRRGYWRRKRKREPSTPTTVAMQVEVTLRGSKASSFIPILKSLTGGLPACLKQAAGAAALPVSCNLLKRKKTFVFKGKFRHRVMRKTVFQGHTQPHLLRFLAPLQETEADFQSAASLTCPLFFAFHYNLSSLLALTSTSTADNMKGKYFNKLSRKTRYMMTMRGKLIKMIYSPATLIHVCGIAVTIRKQYLPQFPFTPIISSKRLQCLRQNNIRVQPAVN</sequence>
<keyword evidence="1" id="KW-0472">Membrane</keyword>